<dbReference type="Gene3D" id="3.40.630.30">
    <property type="match status" value="1"/>
</dbReference>
<name>A0A327W1U0_9BACT</name>
<comment type="caution">
    <text evidence="2">The sequence shown here is derived from an EMBL/GenBank/DDBJ whole genome shotgun (WGS) entry which is preliminary data.</text>
</comment>
<keyword evidence="3" id="KW-1185">Reference proteome</keyword>
<gene>
    <name evidence="2" type="ORF">CLV59_103159</name>
</gene>
<evidence type="ECO:0000313" key="2">
    <source>
        <dbReference type="EMBL" id="RAJ83199.1"/>
    </source>
</evidence>
<dbReference type="InterPro" id="IPR016181">
    <property type="entry name" value="Acyl_CoA_acyltransferase"/>
</dbReference>
<accession>A0A327W1U0</accession>
<dbReference type="AlphaFoldDB" id="A0A327W1U0"/>
<dbReference type="OrthoDB" id="1096234at2"/>
<dbReference type="SUPFAM" id="SSF55729">
    <property type="entry name" value="Acyl-CoA N-acyltransferases (Nat)"/>
    <property type="match status" value="1"/>
</dbReference>
<dbReference type="RefSeq" id="WP_111591862.1">
    <property type="nucleotide sequence ID" value="NZ_QLMA01000003.1"/>
</dbReference>
<sequence length="243" mass="26973">MENLNQQSIDNLTSLWLAAGIAFGNYQQHTAFDSIQVPGSEWPNRIWLKSAISPEVLSDAADFSRNNQLPLTLSHWGDFENSLQPLFEAAGFEAKSTQIGMSLKLSTPFEHPGRISLETVTTSEQAKIWAELYPQSFGYTISAEILEKANHTVQFYLVRKEEQAIGTAMILESNGVVGIHGVGIIPDFRKQGFAEEVMAVLLNNAIAKNIKLATLQSSAMGKNIYQKLGFTADFLMTNYRLKI</sequence>
<reference evidence="2 3" key="1">
    <citation type="submission" date="2018-06" db="EMBL/GenBank/DDBJ databases">
        <title>Genomic Encyclopedia of Archaeal and Bacterial Type Strains, Phase II (KMG-II): from individual species to whole genera.</title>
        <authorList>
            <person name="Goeker M."/>
        </authorList>
    </citation>
    <scope>NUCLEOTIDE SEQUENCE [LARGE SCALE GENOMIC DNA]</scope>
    <source>
        <strain evidence="2 3">DSM 29821</strain>
    </source>
</reference>
<proteinExistence type="predicted"/>
<protein>
    <submittedName>
        <fullName evidence="2">Acetyltransferase (GNAT) family protein</fullName>
    </submittedName>
</protein>
<organism evidence="2 3">
    <name type="scientific">Chitinophaga dinghuensis</name>
    <dbReference type="NCBI Taxonomy" id="1539050"/>
    <lineage>
        <taxon>Bacteria</taxon>
        <taxon>Pseudomonadati</taxon>
        <taxon>Bacteroidota</taxon>
        <taxon>Chitinophagia</taxon>
        <taxon>Chitinophagales</taxon>
        <taxon>Chitinophagaceae</taxon>
        <taxon>Chitinophaga</taxon>
    </lineage>
</organism>
<feature type="domain" description="N-acetyltransferase" evidence="1">
    <location>
        <begin position="115"/>
        <end position="243"/>
    </location>
</feature>
<dbReference type="CDD" id="cd04301">
    <property type="entry name" value="NAT_SF"/>
    <property type="match status" value="1"/>
</dbReference>
<dbReference type="Pfam" id="PF00583">
    <property type="entry name" value="Acetyltransf_1"/>
    <property type="match status" value="1"/>
</dbReference>
<evidence type="ECO:0000259" key="1">
    <source>
        <dbReference type="PROSITE" id="PS51186"/>
    </source>
</evidence>
<evidence type="ECO:0000313" key="3">
    <source>
        <dbReference type="Proteomes" id="UP000249819"/>
    </source>
</evidence>
<dbReference type="Proteomes" id="UP000249819">
    <property type="component" value="Unassembled WGS sequence"/>
</dbReference>
<dbReference type="PROSITE" id="PS51186">
    <property type="entry name" value="GNAT"/>
    <property type="match status" value="1"/>
</dbReference>
<dbReference type="EMBL" id="QLMA01000003">
    <property type="protein sequence ID" value="RAJ83199.1"/>
    <property type="molecule type" value="Genomic_DNA"/>
</dbReference>
<dbReference type="GO" id="GO:0016747">
    <property type="term" value="F:acyltransferase activity, transferring groups other than amino-acyl groups"/>
    <property type="evidence" value="ECO:0007669"/>
    <property type="project" value="InterPro"/>
</dbReference>
<dbReference type="InterPro" id="IPR000182">
    <property type="entry name" value="GNAT_dom"/>
</dbReference>
<keyword evidence="2" id="KW-0808">Transferase</keyword>